<sequence length="277" mass="32358">MGVEDDDDDSVAFGVIKPQAVVFEEEPVIQDFLSEVEHIQDDIAVLETEVLKFTQQQKTMVATMRRFSVMKKESSITRDIKLRAESLHRRLDNLSKQVQKTMEQQGPTAALTRIQSSQHAALLRRFQQVMREYNEGLLTKQERCKHFIIRQLEVSGKPVTEEEVDEMVATGNWEVFNENLLNDVRITRTQLSEIEQRHKELLSLENNMKELRDLFMDIFMLVEEQGVFIEHIQTNVEMTQDYVVASNEKFKAAARYKKRNPIRQLCCCCCPPWRCCL</sequence>
<evidence type="ECO:0000259" key="7">
    <source>
        <dbReference type="PROSITE" id="PS50192"/>
    </source>
</evidence>
<keyword evidence="3" id="KW-0813">Transport</keyword>
<dbReference type="GO" id="GO:0000149">
    <property type="term" value="F:SNARE binding"/>
    <property type="evidence" value="ECO:0007669"/>
    <property type="project" value="TreeGrafter"/>
</dbReference>
<dbReference type="SUPFAM" id="SSF47661">
    <property type="entry name" value="t-snare proteins"/>
    <property type="match status" value="1"/>
</dbReference>
<dbReference type="SMART" id="SM00397">
    <property type="entry name" value="t_SNARE"/>
    <property type="match status" value="1"/>
</dbReference>
<dbReference type="CDD" id="cd00179">
    <property type="entry name" value="SynN"/>
    <property type="match status" value="1"/>
</dbReference>
<dbReference type="InterPro" id="IPR045242">
    <property type="entry name" value="Syntaxin"/>
</dbReference>
<proteinExistence type="inferred from homology"/>
<dbReference type="GO" id="GO:0006886">
    <property type="term" value="P:intracellular protein transport"/>
    <property type="evidence" value="ECO:0007669"/>
    <property type="project" value="TreeGrafter"/>
</dbReference>
<dbReference type="PROSITE" id="PS50192">
    <property type="entry name" value="T_SNARE"/>
    <property type="match status" value="1"/>
</dbReference>
<dbReference type="InterPro" id="IPR000727">
    <property type="entry name" value="T_SNARE_dom"/>
</dbReference>
<keyword evidence="4 6" id="KW-0175">Coiled coil</keyword>
<dbReference type="PANTHER" id="PTHR19957:SF29">
    <property type="entry name" value="SYNTAXIN-19"/>
    <property type="match status" value="1"/>
</dbReference>
<protein>
    <recommendedName>
        <fullName evidence="7">t-SNARE coiled-coil homology domain-containing protein</fullName>
    </recommendedName>
</protein>
<dbReference type="GO" id="GO:0048787">
    <property type="term" value="C:presynaptic active zone membrane"/>
    <property type="evidence" value="ECO:0007669"/>
    <property type="project" value="TreeGrafter"/>
</dbReference>
<dbReference type="InterPro" id="IPR006011">
    <property type="entry name" value="Syntaxin_N"/>
</dbReference>
<evidence type="ECO:0000313" key="9">
    <source>
        <dbReference type="Proteomes" id="UP000265100"/>
    </source>
</evidence>
<evidence type="ECO:0000256" key="1">
    <source>
        <dbReference type="ARBA" id="ARBA00004184"/>
    </source>
</evidence>
<dbReference type="Ensembl" id="ENSACLT00000074414.1">
    <property type="protein sequence ID" value="ENSACLP00000075597.1"/>
    <property type="gene ID" value="ENSACLG00000020168.2"/>
</dbReference>
<dbReference type="Pfam" id="PF00804">
    <property type="entry name" value="Syntaxin"/>
    <property type="match status" value="1"/>
</dbReference>
<dbReference type="PANTHER" id="PTHR19957">
    <property type="entry name" value="SYNTAXIN"/>
    <property type="match status" value="1"/>
</dbReference>
<name>A0AAX7V3F7_ASTCA</name>
<gene>
    <name evidence="8" type="primary">STX19</name>
</gene>
<dbReference type="Proteomes" id="UP000265100">
    <property type="component" value="Chromosome 16"/>
</dbReference>
<dbReference type="GO" id="GO:0048278">
    <property type="term" value="P:vesicle docking"/>
    <property type="evidence" value="ECO:0007669"/>
    <property type="project" value="TreeGrafter"/>
</dbReference>
<feature type="domain" description="T-SNARE coiled-coil homology" evidence="7">
    <location>
        <begin position="191"/>
        <end position="253"/>
    </location>
</feature>
<dbReference type="GO" id="GO:0031201">
    <property type="term" value="C:SNARE complex"/>
    <property type="evidence" value="ECO:0007669"/>
    <property type="project" value="TreeGrafter"/>
</dbReference>
<organism evidence="8 9">
    <name type="scientific">Astatotilapia calliptera</name>
    <name type="common">Eastern happy</name>
    <name type="synonym">Chromis callipterus</name>
    <dbReference type="NCBI Taxonomy" id="8154"/>
    <lineage>
        <taxon>Eukaryota</taxon>
        <taxon>Metazoa</taxon>
        <taxon>Chordata</taxon>
        <taxon>Craniata</taxon>
        <taxon>Vertebrata</taxon>
        <taxon>Euteleostomi</taxon>
        <taxon>Actinopterygii</taxon>
        <taxon>Neopterygii</taxon>
        <taxon>Teleostei</taxon>
        <taxon>Neoteleostei</taxon>
        <taxon>Acanthomorphata</taxon>
        <taxon>Ovalentaria</taxon>
        <taxon>Cichlomorphae</taxon>
        <taxon>Cichliformes</taxon>
        <taxon>Cichlidae</taxon>
        <taxon>African cichlids</taxon>
        <taxon>Pseudocrenilabrinae</taxon>
        <taxon>Haplochromini</taxon>
        <taxon>Astatotilapia</taxon>
    </lineage>
</organism>
<evidence type="ECO:0000313" key="8">
    <source>
        <dbReference type="Ensembl" id="ENSACLP00000075597.1"/>
    </source>
</evidence>
<dbReference type="GO" id="GO:0031629">
    <property type="term" value="P:synaptic vesicle fusion to presynaptic active zone membrane"/>
    <property type="evidence" value="ECO:0007669"/>
    <property type="project" value="TreeGrafter"/>
</dbReference>
<dbReference type="Gene3D" id="1.20.5.110">
    <property type="match status" value="1"/>
</dbReference>
<dbReference type="SMART" id="SM00503">
    <property type="entry name" value="SynN"/>
    <property type="match status" value="1"/>
</dbReference>
<dbReference type="GO" id="GO:0008021">
    <property type="term" value="C:synaptic vesicle"/>
    <property type="evidence" value="ECO:0007669"/>
    <property type="project" value="TreeGrafter"/>
</dbReference>
<evidence type="ECO:0000256" key="4">
    <source>
        <dbReference type="ARBA" id="ARBA00023054"/>
    </source>
</evidence>
<comment type="subcellular location">
    <subcellularLocation>
        <location evidence="1">Endomembrane system</location>
        <topology evidence="1">Peripheral membrane protein</topology>
    </subcellularLocation>
</comment>
<evidence type="ECO:0000256" key="2">
    <source>
        <dbReference type="ARBA" id="ARBA00009063"/>
    </source>
</evidence>
<evidence type="ECO:0000256" key="3">
    <source>
        <dbReference type="ARBA" id="ARBA00022448"/>
    </source>
</evidence>
<dbReference type="Gene3D" id="1.20.58.70">
    <property type="match status" value="1"/>
</dbReference>
<keyword evidence="5" id="KW-0472">Membrane</keyword>
<dbReference type="AlphaFoldDB" id="A0AAX7V3F7"/>
<reference evidence="8" key="3">
    <citation type="submission" date="2025-09" db="UniProtKB">
        <authorList>
            <consortium name="Ensembl"/>
        </authorList>
    </citation>
    <scope>IDENTIFICATION</scope>
</reference>
<evidence type="ECO:0000256" key="5">
    <source>
        <dbReference type="ARBA" id="ARBA00023136"/>
    </source>
</evidence>
<accession>A0AAX7V3F7</accession>
<reference evidence="8" key="1">
    <citation type="submission" date="2018-05" db="EMBL/GenBank/DDBJ databases">
        <authorList>
            <person name="Datahose"/>
        </authorList>
    </citation>
    <scope>NUCLEOTIDE SEQUENCE</scope>
</reference>
<feature type="coiled-coil region" evidence="6">
    <location>
        <begin position="177"/>
        <end position="214"/>
    </location>
</feature>
<comment type="similarity">
    <text evidence="2">Belongs to the syntaxin family.</text>
</comment>
<keyword evidence="9" id="KW-1185">Reference proteome</keyword>
<reference evidence="8" key="2">
    <citation type="submission" date="2025-08" db="UniProtKB">
        <authorList>
            <consortium name="Ensembl"/>
        </authorList>
    </citation>
    <scope>IDENTIFICATION</scope>
</reference>
<evidence type="ECO:0000256" key="6">
    <source>
        <dbReference type="SAM" id="Coils"/>
    </source>
</evidence>
<dbReference type="InterPro" id="IPR010989">
    <property type="entry name" value="SNARE"/>
</dbReference>
<dbReference type="GO" id="GO:0005484">
    <property type="term" value="F:SNAP receptor activity"/>
    <property type="evidence" value="ECO:0007669"/>
    <property type="project" value="TreeGrafter"/>
</dbReference>
<dbReference type="GeneTree" id="ENSGT01050000244948"/>
<dbReference type="FunFam" id="1.20.5.110:FF:000022">
    <property type="entry name" value="Syntaxin 19"/>
    <property type="match status" value="1"/>
</dbReference>